<dbReference type="CDD" id="cd07961">
    <property type="entry name" value="Anticodon_Ia_Ile_ABEc"/>
    <property type="match status" value="1"/>
</dbReference>
<organism evidence="12 13">
    <name type="scientific">Candidatus Woesebacteria bacterium RIFCSPHIGHO2_02_FULL_39_13</name>
    <dbReference type="NCBI Taxonomy" id="1802505"/>
    <lineage>
        <taxon>Bacteria</taxon>
        <taxon>Candidatus Woeseibacteriota</taxon>
    </lineage>
</organism>
<dbReference type="Pfam" id="PF08264">
    <property type="entry name" value="Anticodon_1"/>
    <property type="match status" value="1"/>
</dbReference>
<evidence type="ECO:0000256" key="2">
    <source>
        <dbReference type="ARBA" id="ARBA00022598"/>
    </source>
</evidence>
<dbReference type="Pfam" id="PF00133">
    <property type="entry name" value="tRNA-synt_1"/>
    <property type="match status" value="1"/>
</dbReference>
<dbReference type="NCBIfam" id="TIGR00392">
    <property type="entry name" value="ileS"/>
    <property type="match status" value="1"/>
</dbReference>
<dbReference type="GO" id="GO:0004822">
    <property type="term" value="F:isoleucine-tRNA ligase activity"/>
    <property type="evidence" value="ECO:0007669"/>
    <property type="project" value="UniProtKB-UniRule"/>
</dbReference>
<keyword evidence="3" id="KW-0547">Nucleotide-binding</keyword>
<dbReference type="InterPro" id="IPR002301">
    <property type="entry name" value="Ile-tRNA-ligase"/>
</dbReference>
<dbReference type="Proteomes" id="UP000177169">
    <property type="component" value="Unassembled WGS sequence"/>
</dbReference>
<dbReference type="InterPro" id="IPR009080">
    <property type="entry name" value="tRNAsynth_Ia_anticodon-bd"/>
</dbReference>
<dbReference type="PANTHER" id="PTHR42780">
    <property type="entry name" value="SOLEUCYL-TRNA SYNTHETASE"/>
    <property type="match status" value="1"/>
</dbReference>
<evidence type="ECO:0000256" key="6">
    <source>
        <dbReference type="ARBA" id="ARBA00023146"/>
    </source>
</evidence>
<dbReference type="GO" id="GO:0005524">
    <property type="term" value="F:ATP binding"/>
    <property type="evidence" value="ECO:0007669"/>
    <property type="project" value="UniProtKB-KW"/>
</dbReference>
<dbReference type="InterPro" id="IPR023586">
    <property type="entry name" value="Ile-tRNA-ligase_type2"/>
</dbReference>
<evidence type="ECO:0000259" key="11">
    <source>
        <dbReference type="Pfam" id="PF08264"/>
    </source>
</evidence>
<dbReference type="GO" id="GO:0005737">
    <property type="term" value="C:cytoplasm"/>
    <property type="evidence" value="ECO:0007669"/>
    <property type="project" value="UniProtKB-UniRule"/>
</dbReference>
<protein>
    <recommendedName>
        <fullName evidence="1 9">Isoleucine--tRNA ligase</fullName>
        <ecNumber evidence="1 9">6.1.1.5</ecNumber>
    </recommendedName>
</protein>
<evidence type="ECO:0000256" key="1">
    <source>
        <dbReference type="ARBA" id="ARBA00013165"/>
    </source>
</evidence>
<evidence type="ECO:0000256" key="4">
    <source>
        <dbReference type="ARBA" id="ARBA00022840"/>
    </source>
</evidence>
<proteinExistence type="predicted"/>
<dbReference type="PANTHER" id="PTHR42780:SF1">
    <property type="entry name" value="ISOLEUCINE--TRNA LIGASE, CYTOPLASMIC"/>
    <property type="match status" value="1"/>
</dbReference>
<feature type="domain" description="Aminoacyl-tRNA synthetase class Ia" evidence="10">
    <location>
        <begin position="26"/>
        <end position="675"/>
    </location>
</feature>
<accession>A0A1F7Z1Q0</accession>
<dbReference type="InterPro" id="IPR009008">
    <property type="entry name" value="Val/Leu/Ile-tRNA-synth_edit"/>
</dbReference>
<dbReference type="EC" id="6.1.1.5" evidence="1 9"/>
<evidence type="ECO:0000256" key="9">
    <source>
        <dbReference type="NCBIfam" id="TIGR00392"/>
    </source>
</evidence>
<evidence type="ECO:0000259" key="10">
    <source>
        <dbReference type="Pfam" id="PF00133"/>
    </source>
</evidence>
<dbReference type="SUPFAM" id="SSF47323">
    <property type="entry name" value="Anticodon-binding domain of a subclass of class I aminoacyl-tRNA synthetases"/>
    <property type="match status" value="1"/>
</dbReference>
<dbReference type="InterPro" id="IPR033709">
    <property type="entry name" value="Anticodon_Ile_ABEc"/>
</dbReference>
<dbReference type="InterPro" id="IPR014729">
    <property type="entry name" value="Rossmann-like_a/b/a_fold"/>
</dbReference>
<sequence length="1003" mass="117592">MVKAKNYFDPVDTKVNFPALENKLLWDWYKKEIVKKYIDKNKSSKKYFSFLDGPITANNPMGVHHAWGRTYKDLWQRYYNMLGFRQRFQNGFDCQGLWVEVEVEKELGLKNKKDIENLVPSNKKASIAKFVELCKERVYKYADIQTEQSKRLGYFMDWDHSYYTLSDDNNYMIWHFLKKCHEKGLIYKGRDSVPWCPRCGTAISQHEILTEDYKELTHETVFFKLPILNRDFSLLVWTTTPWTIPANVALAVNPNFKYRVWKLPNGEKLVTVNPSEITDEESYKWFEDYVVETGFVHKDGIPDIEGKDLVGLKYKAPFDELPRVKAAFNENFKTFHTIVDAKDLVVATKGTGILHVAPGAGQEDFQLGEEKNLVVVDVIDEEANYYDGMDEFSGKNAKKQPELIINYLKNKEKGKYLFKTSKITHRYPSCWRCKTELVWRVVDEWYIAIDPVREDMKKVTKKIQWIPEFGLKRELDWLKNMHDWLISKKRYWGLALPIWECKKCGNFEVIGSKDELKEKAVDGWSHFDGHTPHKPWIDEVKIKCSKCGGVVERIPDVGNPWLDAGIVSFSTISEDNKSTPLYWKDKQKWGKWYPADFITESFPGQFKNWFYSLIAMSTVLENQEPFKTVLGFATLLAEDGRPMHKSWGNAIEFNEGAESIGVDVMRWMYLRHDPSQNLLFGYKVADETRRRFHLTLWNVYNFFVTYANLDGWIPKQGRSIVIRNLLDRWIIARLSDTIAVVTENLDKYHAKDATEQIESFVNDLSLWYIRRSRDRAGVNAEDKKDKDDFFNMTYLVLVNLSRILAPFTPFMADLMFTNLTKAPSVHLADWPGEKQLKNMRLFLGEENDVEKLMKEMELVRKIVEKGHSLRKEKNLAVRQPLSLATVYSDEKFDLRLVKLIEDELNVKKVVWKNKRSKDDELGVELDTKITPVLEEEAKVRELIRKIQEERKRLGVDLRQEILVENVWIPKNKKLRDLIRRVTLTSELQEGPFQVKKGPKKTKI</sequence>
<evidence type="ECO:0000313" key="13">
    <source>
        <dbReference type="Proteomes" id="UP000177169"/>
    </source>
</evidence>
<evidence type="ECO:0000313" key="12">
    <source>
        <dbReference type="EMBL" id="OGM33029.1"/>
    </source>
</evidence>
<dbReference type="GO" id="GO:0002161">
    <property type="term" value="F:aminoacyl-tRNA deacylase activity"/>
    <property type="evidence" value="ECO:0007669"/>
    <property type="project" value="InterPro"/>
</dbReference>
<keyword evidence="5" id="KW-0648">Protein biosynthesis</keyword>
<dbReference type="Pfam" id="PF19302">
    <property type="entry name" value="DUF5915"/>
    <property type="match status" value="1"/>
</dbReference>
<dbReference type="EMBL" id="MGGR01000025">
    <property type="protein sequence ID" value="OGM33029.1"/>
    <property type="molecule type" value="Genomic_DNA"/>
</dbReference>
<dbReference type="AlphaFoldDB" id="A0A1F7Z1Q0"/>
<dbReference type="Gene3D" id="1.10.730.10">
    <property type="entry name" value="Isoleucyl-tRNA Synthetase, Domain 1"/>
    <property type="match status" value="1"/>
</dbReference>
<comment type="function">
    <text evidence="7">Catalyzes the attachment of isoleucine to tRNA(Ile). As IleRS can inadvertently accommodate and process structurally similar amino acids such as valine, to avoid such errors it has two additional distinct tRNA(Ile)-dependent editing activities. One activity is designated as 'pretransfer' editing and involves the hydrolysis of activated Val-AMP. The other activity is designated 'posttransfer' editing and involves deacylation of mischarged Val-tRNA(Ile).</text>
</comment>
<dbReference type="GO" id="GO:0000049">
    <property type="term" value="F:tRNA binding"/>
    <property type="evidence" value="ECO:0007669"/>
    <property type="project" value="InterPro"/>
</dbReference>
<keyword evidence="6" id="KW-0030">Aminoacyl-tRNA synthetase</keyword>
<evidence type="ECO:0000256" key="7">
    <source>
        <dbReference type="ARBA" id="ARBA00025217"/>
    </source>
</evidence>
<name>A0A1F7Z1Q0_9BACT</name>
<keyword evidence="4" id="KW-0067">ATP-binding</keyword>
<dbReference type="PRINTS" id="PR00984">
    <property type="entry name" value="TRNASYNTHILE"/>
</dbReference>
<dbReference type="SUPFAM" id="SSF50677">
    <property type="entry name" value="ValRS/IleRS/LeuRS editing domain"/>
    <property type="match status" value="1"/>
</dbReference>
<dbReference type="SUPFAM" id="SSF52374">
    <property type="entry name" value="Nucleotidylyl transferase"/>
    <property type="match status" value="1"/>
</dbReference>
<evidence type="ECO:0000256" key="5">
    <source>
        <dbReference type="ARBA" id="ARBA00022917"/>
    </source>
</evidence>
<dbReference type="InterPro" id="IPR002300">
    <property type="entry name" value="aa-tRNA-synth_Ia"/>
</dbReference>
<gene>
    <name evidence="12" type="ORF">A3D01_04250</name>
</gene>
<dbReference type="InterPro" id="IPR013155">
    <property type="entry name" value="M/V/L/I-tRNA-synth_anticd-bd"/>
</dbReference>
<dbReference type="STRING" id="1802505.A3D01_04250"/>
<feature type="domain" description="Methionyl/Valyl/Leucyl/Isoleucyl-tRNA synthetase anticodon-binding" evidence="11">
    <location>
        <begin position="727"/>
        <end position="883"/>
    </location>
</feature>
<comment type="caution">
    <text evidence="12">The sequence shown here is derived from an EMBL/GenBank/DDBJ whole genome shotgun (WGS) entry which is preliminary data.</text>
</comment>
<dbReference type="GO" id="GO:0006428">
    <property type="term" value="P:isoleucyl-tRNA aminoacylation"/>
    <property type="evidence" value="ECO:0007669"/>
    <property type="project" value="UniProtKB-UniRule"/>
</dbReference>
<dbReference type="Gene3D" id="3.40.50.620">
    <property type="entry name" value="HUPs"/>
    <property type="match status" value="2"/>
</dbReference>
<evidence type="ECO:0000256" key="3">
    <source>
        <dbReference type="ARBA" id="ARBA00022741"/>
    </source>
</evidence>
<evidence type="ECO:0000256" key="8">
    <source>
        <dbReference type="ARBA" id="ARBA00048359"/>
    </source>
</evidence>
<comment type="catalytic activity">
    <reaction evidence="8">
        <text>tRNA(Ile) + L-isoleucine + ATP = L-isoleucyl-tRNA(Ile) + AMP + diphosphate</text>
        <dbReference type="Rhea" id="RHEA:11060"/>
        <dbReference type="Rhea" id="RHEA-COMP:9666"/>
        <dbReference type="Rhea" id="RHEA-COMP:9695"/>
        <dbReference type="ChEBI" id="CHEBI:30616"/>
        <dbReference type="ChEBI" id="CHEBI:33019"/>
        <dbReference type="ChEBI" id="CHEBI:58045"/>
        <dbReference type="ChEBI" id="CHEBI:78442"/>
        <dbReference type="ChEBI" id="CHEBI:78528"/>
        <dbReference type="ChEBI" id="CHEBI:456215"/>
        <dbReference type="EC" id="6.1.1.5"/>
    </reaction>
</comment>
<reference evidence="12 13" key="1">
    <citation type="journal article" date="2016" name="Nat. Commun.">
        <title>Thousands of microbial genomes shed light on interconnected biogeochemical processes in an aquifer system.</title>
        <authorList>
            <person name="Anantharaman K."/>
            <person name="Brown C.T."/>
            <person name="Hug L.A."/>
            <person name="Sharon I."/>
            <person name="Castelle C.J."/>
            <person name="Probst A.J."/>
            <person name="Thomas B.C."/>
            <person name="Singh A."/>
            <person name="Wilkins M.J."/>
            <person name="Karaoz U."/>
            <person name="Brodie E.L."/>
            <person name="Williams K.H."/>
            <person name="Hubbard S.S."/>
            <person name="Banfield J.F."/>
        </authorList>
    </citation>
    <scope>NUCLEOTIDE SEQUENCE [LARGE SCALE GENOMIC DNA]</scope>
</reference>
<keyword evidence="2 12" id="KW-0436">Ligase</keyword>